<protein>
    <recommendedName>
        <fullName evidence="5">Luc7-like protein</fullName>
    </recommendedName>
</protein>
<dbReference type="EMBL" id="JALJOU010000004">
    <property type="protein sequence ID" value="KAK9844094.1"/>
    <property type="molecule type" value="Genomic_DNA"/>
</dbReference>
<dbReference type="Pfam" id="PF03194">
    <property type="entry name" value="LUC7"/>
    <property type="match status" value="1"/>
</dbReference>
<evidence type="ECO:0000256" key="1">
    <source>
        <dbReference type="ARBA" id="ARBA00005655"/>
    </source>
</evidence>
<feature type="compositionally biased region" description="Basic and acidic residues" evidence="2">
    <location>
        <begin position="251"/>
        <end position="289"/>
    </location>
</feature>
<evidence type="ECO:0000256" key="2">
    <source>
        <dbReference type="SAM" id="MobiDB-lite"/>
    </source>
</evidence>
<proteinExistence type="inferred from homology"/>
<name>A0AAW1SCR4_9CHLO</name>
<dbReference type="AlphaFoldDB" id="A0AAW1SCR4"/>
<sequence length="316" mass="36786">MVDATRALLDELMGRERNVPLDKRTGKSLKFSDPEVCKYALAGLCPYGLFKNTRSDLGLCKFELHAEDLQFEALQKEWEAVSERDKAKYGYERDLLELLTQLARDMDRKIVRQKERAEQDNRPRALSADDREKLDAIKAKEVVALEKSEALAEEGDVDGSQLFATQAEAFAQQHAELLKSLSAPERVMTVCEICGVFMQQLDNSDPKRKARAEEDHLQGKQYLGWKAIRDTLAAMQERMRSAPAEPLPPPPRERSRERDRERDREYDRHSHRSSRDRERDRSYRERDRGYGGSESGGRYDRGANYERERDRDYRRR</sequence>
<dbReference type="PANTHER" id="PTHR12375">
    <property type="entry name" value="RNA-BINDING PROTEIN LUC7-RELATED"/>
    <property type="match status" value="1"/>
</dbReference>
<evidence type="ECO:0000313" key="3">
    <source>
        <dbReference type="EMBL" id="KAK9844094.1"/>
    </source>
</evidence>
<evidence type="ECO:0000313" key="4">
    <source>
        <dbReference type="Proteomes" id="UP001445335"/>
    </source>
</evidence>
<dbReference type="Proteomes" id="UP001445335">
    <property type="component" value="Unassembled WGS sequence"/>
</dbReference>
<accession>A0AAW1SCR4</accession>
<dbReference type="GO" id="GO:0006376">
    <property type="term" value="P:mRNA splice site recognition"/>
    <property type="evidence" value="ECO:0007669"/>
    <property type="project" value="InterPro"/>
</dbReference>
<dbReference type="GO" id="GO:0005685">
    <property type="term" value="C:U1 snRNP"/>
    <property type="evidence" value="ECO:0007669"/>
    <property type="project" value="InterPro"/>
</dbReference>
<gene>
    <name evidence="3" type="ORF">WJX81_004357</name>
</gene>
<feature type="compositionally biased region" description="Basic and acidic residues" evidence="2">
    <location>
        <begin position="297"/>
        <end position="316"/>
    </location>
</feature>
<comment type="similarity">
    <text evidence="1">Belongs to the Luc7 family.</text>
</comment>
<feature type="region of interest" description="Disordered" evidence="2">
    <location>
        <begin position="238"/>
        <end position="316"/>
    </location>
</feature>
<evidence type="ECO:0008006" key="5">
    <source>
        <dbReference type="Google" id="ProtNLM"/>
    </source>
</evidence>
<comment type="caution">
    <text evidence="3">The sequence shown here is derived from an EMBL/GenBank/DDBJ whole genome shotgun (WGS) entry which is preliminary data.</text>
</comment>
<dbReference type="GO" id="GO:0003729">
    <property type="term" value="F:mRNA binding"/>
    <property type="evidence" value="ECO:0007669"/>
    <property type="project" value="InterPro"/>
</dbReference>
<keyword evidence="4" id="KW-1185">Reference proteome</keyword>
<reference evidence="3 4" key="1">
    <citation type="journal article" date="2024" name="Nat. Commun.">
        <title>Phylogenomics reveals the evolutionary origins of lichenization in chlorophyte algae.</title>
        <authorList>
            <person name="Puginier C."/>
            <person name="Libourel C."/>
            <person name="Otte J."/>
            <person name="Skaloud P."/>
            <person name="Haon M."/>
            <person name="Grisel S."/>
            <person name="Petersen M."/>
            <person name="Berrin J.G."/>
            <person name="Delaux P.M."/>
            <person name="Dal Grande F."/>
            <person name="Keller J."/>
        </authorList>
    </citation>
    <scope>NUCLEOTIDE SEQUENCE [LARGE SCALE GENOMIC DNA]</scope>
    <source>
        <strain evidence="3 4">SAG 245.80</strain>
    </source>
</reference>
<organism evidence="3 4">
    <name type="scientific">Elliptochloris bilobata</name>
    <dbReference type="NCBI Taxonomy" id="381761"/>
    <lineage>
        <taxon>Eukaryota</taxon>
        <taxon>Viridiplantae</taxon>
        <taxon>Chlorophyta</taxon>
        <taxon>core chlorophytes</taxon>
        <taxon>Trebouxiophyceae</taxon>
        <taxon>Trebouxiophyceae incertae sedis</taxon>
        <taxon>Elliptochloris clade</taxon>
        <taxon>Elliptochloris</taxon>
    </lineage>
</organism>
<dbReference type="InterPro" id="IPR004882">
    <property type="entry name" value="Luc7-rel"/>
</dbReference>